<dbReference type="InterPro" id="IPR017515">
    <property type="entry name" value="MeMalonyl-CoA_epimerase"/>
</dbReference>
<dbReference type="Pfam" id="PF13669">
    <property type="entry name" value="Glyoxalase_4"/>
    <property type="match status" value="1"/>
</dbReference>
<evidence type="ECO:0000256" key="1">
    <source>
        <dbReference type="ARBA" id="ARBA00009308"/>
    </source>
</evidence>
<dbReference type="NCBIfam" id="TIGR03081">
    <property type="entry name" value="metmalonyl_epim"/>
    <property type="match status" value="1"/>
</dbReference>
<organism evidence="4 5">
    <name type="scientific">Siminovitchia acidinfaciens</name>
    <dbReference type="NCBI Taxonomy" id="2321395"/>
    <lineage>
        <taxon>Bacteria</taxon>
        <taxon>Bacillati</taxon>
        <taxon>Bacillota</taxon>
        <taxon>Bacilli</taxon>
        <taxon>Bacillales</taxon>
        <taxon>Bacillaceae</taxon>
        <taxon>Siminovitchia</taxon>
    </lineage>
</organism>
<evidence type="ECO:0000313" key="5">
    <source>
        <dbReference type="Proteomes" id="UP000287156"/>
    </source>
</evidence>
<sequence>MKKVDHIGIAVKSIDEALVFYTEILGFRCTAIEDVESQQVRVAFLDANNVKLELLESLDITGPISKFIEKRGEGIHHIAFGVNSIEERISELKEKGVRMIDEVPKMGAGQSLVAFMHPKSGHGVLYELCEKEGMEEK</sequence>
<dbReference type="OrthoDB" id="9788468at2"/>
<dbReference type="InterPro" id="IPR029068">
    <property type="entry name" value="Glyas_Bleomycin-R_OHBP_Dase"/>
</dbReference>
<dbReference type="RefSeq" id="WP_126051145.1">
    <property type="nucleotide sequence ID" value="NZ_QYTV02000005.1"/>
</dbReference>
<feature type="domain" description="VOC" evidence="3">
    <location>
        <begin position="3"/>
        <end position="131"/>
    </location>
</feature>
<dbReference type="PANTHER" id="PTHR43048">
    <property type="entry name" value="METHYLMALONYL-COA EPIMERASE"/>
    <property type="match status" value="1"/>
</dbReference>
<proteinExistence type="inferred from homology"/>
<dbReference type="SUPFAM" id="SSF54593">
    <property type="entry name" value="Glyoxalase/Bleomycin resistance protein/Dihydroxybiphenyl dioxygenase"/>
    <property type="match status" value="1"/>
</dbReference>
<dbReference type="GO" id="GO:0046491">
    <property type="term" value="P:L-methylmalonyl-CoA metabolic process"/>
    <property type="evidence" value="ECO:0007669"/>
    <property type="project" value="TreeGrafter"/>
</dbReference>
<dbReference type="InterPro" id="IPR037523">
    <property type="entry name" value="VOC_core"/>
</dbReference>
<dbReference type="CDD" id="cd07249">
    <property type="entry name" value="MMCE"/>
    <property type="match status" value="1"/>
</dbReference>
<accession>A0A429XYE7</accession>
<dbReference type="EC" id="5.1.99.1" evidence="4"/>
<keyword evidence="2" id="KW-0479">Metal-binding</keyword>
<evidence type="ECO:0000256" key="2">
    <source>
        <dbReference type="ARBA" id="ARBA00022723"/>
    </source>
</evidence>
<gene>
    <name evidence="4" type="primary">mce</name>
    <name evidence="4" type="ORF">D4T97_012840</name>
</gene>
<dbReference type="AlphaFoldDB" id="A0A429XYE7"/>
<keyword evidence="4" id="KW-0413">Isomerase</keyword>
<reference evidence="4" key="1">
    <citation type="submission" date="2018-12" db="EMBL/GenBank/DDBJ databases">
        <authorList>
            <person name="Sun L."/>
            <person name="Chen Z."/>
        </authorList>
    </citation>
    <scope>NUCLEOTIDE SEQUENCE [LARGE SCALE GENOMIC DNA]</scope>
    <source>
        <strain evidence="4">3-2-2</strain>
    </source>
</reference>
<dbReference type="PANTHER" id="PTHR43048:SF3">
    <property type="entry name" value="METHYLMALONYL-COA EPIMERASE, MITOCHONDRIAL"/>
    <property type="match status" value="1"/>
</dbReference>
<evidence type="ECO:0000313" key="4">
    <source>
        <dbReference type="EMBL" id="RST73758.1"/>
    </source>
</evidence>
<dbReference type="GO" id="GO:0046872">
    <property type="term" value="F:metal ion binding"/>
    <property type="evidence" value="ECO:0007669"/>
    <property type="project" value="UniProtKB-KW"/>
</dbReference>
<dbReference type="InterPro" id="IPR051785">
    <property type="entry name" value="MMCE/EMCE_epimerase"/>
</dbReference>
<dbReference type="Gene3D" id="3.10.180.10">
    <property type="entry name" value="2,3-Dihydroxybiphenyl 1,2-Dioxygenase, domain 1"/>
    <property type="match status" value="1"/>
</dbReference>
<dbReference type="Proteomes" id="UP000287156">
    <property type="component" value="Unassembled WGS sequence"/>
</dbReference>
<dbReference type="EMBL" id="QYTV02000005">
    <property type="protein sequence ID" value="RST73758.1"/>
    <property type="molecule type" value="Genomic_DNA"/>
</dbReference>
<keyword evidence="5" id="KW-1185">Reference proteome</keyword>
<name>A0A429XYE7_9BACI</name>
<evidence type="ECO:0000259" key="3">
    <source>
        <dbReference type="PROSITE" id="PS51819"/>
    </source>
</evidence>
<protein>
    <submittedName>
        <fullName evidence="4">Methylmalonyl-CoA epimerase</fullName>
        <ecNumber evidence="4">5.1.99.1</ecNumber>
    </submittedName>
</protein>
<comment type="caution">
    <text evidence="4">The sequence shown here is derived from an EMBL/GenBank/DDBJ whole genome shotgun (WGS) entry which is preliminary data.</text>
</comment>
<dbReference type="GO" id="GO:0004493">
    <property type="term" value="F:methylmalonyl-CoA epimerase activity"/>
    <property type="evidence" value="ECO:0007669"/>
    <property type="project" value="UniProtKB-EC"/>
</dbReference>
<dbReference type="PROSITE" id="PS51819">
    <property type="entry name" value="VOC"/>
    <property type="match status" value="1"/>
</dbReference>
<comment type="similarity">
    <text evidence="1">Belongs to the methylmalonyl-CoA epimerase family.</text>
</comment>